<dbReference type="Proteomes" id="UP000095598">
    <property type="component" value="Unassembled WGS sequence"/>
</dbReference>
<organism evidence="2 3">
    <name type="scientific">Anaerostipes hadrus</name>
    <dbReference type="NCBI Taxonomy" id="649756"/>
    <lineage>
        <taxon>Bacteria</taxon>
        <taxon>Bacillati</taxon>
        <taxon>Bacillota</taxon>
        <taxon>Clostridia</taxon>
        <taxon>Lachnospirales</taxon>
        <taxon>Lachnospiraceae</taxon>
        <taxon>Anaerostipes</taxon>
    </lineage>
</organism>
<accession>A0A173TY48</accession>
<feature type="compositionally biased region" description="Basic and acidic residues" evidence="1">
    <location>
        <begin position="451"/>
        <end position="464"/>
    </location>
</feature>
<reference evidence="2 3" key="1">
    <citation type="submission" date="2015-09" db="EMBL/GenBank/DDBJ databases">
        <authorList>
            <consortium name="Pathogen Informatics"/>
        </authorList>
    </citation>
    <scope>NUCLEOTIDE SEQUENCE [LARGE SCALE GENOMIC DNA]</scope>
    <source>
        <strain evidence="2 3">2789STDY5608868</strain>
    </source>
</reference>
<evidence type="ECO:0000313" key="2">
    <source>
        <dbReference type="EMBL" id="CUN06795.1"/>
    </source>
</evidence>
<feature type="region of interest" description="Disordered" evidence="1">
    <location>
        <begin position="451"/>
        <end position="472"/>
    </location>
</feature>
<evidence type="ECO:0000313" key="3">
    <source>
        <dbReference type="Proteomes" id="UP000095598"/>
    </source>
</evidence>
<gene>
    <name evidence="2" type="ORF">ERS852425_02415</name>
</gene>
<evidence type="ECO:0000256" key="1">
    <source>
        <dbReference type="SAM" id="MobiDB-lite"/>
    </source>
</evidence>
<dbReference type="AlphaFoldDB" id="A0A173TY48"/>
<dbReference type="EMBL" id="CYXT01000019">
    <property type="protein sequence ID" value="CUN06795.1"/>
    <property type="molecule type" value="Genomic_DNA"/>
</dbReference>
<dbReference type="RefSeq" id="WP_055259214.1">
    <property type="nucleotide sequence ID" value="NZ_CYXT01000019.1"/>
</dbReference>
<proteinExistence type="predicted"/>
<sequence>MGIISRMKEILSALFRQRAREEFKIDTVTSQEMQRAIEKCAYIYKGSPYWLDKDEHIKTINFAKAVCSETARLATLAIGIEIDGSARANWLQEQINKELEQVRHHVEYGCAYGTVVLKPNGSSVDLITPENFIVTDESNGEIQGIVFVHREISSDGRTYYTKLEYHRYIEDVYQITNRCYASKDANDTGKPIDIDETPWRGELEDVGLTNLNGQRLYAVLRTPQANNVDLHCSLGLPIFYEAIEELKDLDTAYSRNATEIFDSRRMVLIDSDRLMESGAPVKDTQAGVERSKKRLKLPEYVKNVNGTGLDGFYQEVNPSLNTDTRLTGINALLSQIGYKCGFSNGYFVFNETTGIQTATGVEAEQQRTIQFIKDVRDKLQFCMDDLIAALNIFADLYQLAPSGPYETYYDFGDITYNEDEDRSRWYSYVVSGKIPFWYYLTKFEGFSEEEAKALEEEAQPKEPDLFGAGDEE</sequence>
<name>A0A173TY48_ANAHA</name>
<protein>
    <submittedName>
        <fullName evidence="2">Phage portal protein, putative, A118 family</fullName>
    </submittedName>
</protein>